<feature type="compositionally biased region" description="Polar residues" evidence="1">
    <location>
        <begin position="320"/>
        <end position="329"/>
    </location>
</feature>
<proteinExistence type="predicted"/>
<feature type="region of interest" description="Disordered" evidence="1">
    <location>
        <begin position="1153"/>
        <end position="1189"/>
    </location>
</feature>
<feature type="compositionally biased region" description="Low complexity" evidence="1">
    <location>
        <begin position="1278"/>
        <end position="1293"/>
    </location>
</feature>
<gene>
    <name evidence="3" type="ORF">CAAN4_C07580</name>
</gene>
<dbReference type="EMBL" id="OZ004255">
    <property type="protein sequence ID" value="CAK7900488.1"/>
    <property type="molecule type" value="Genomic_DNA"/>
</dbReference>
<feature type="compositionally biased region" description="Polar residues" evidence="1">
    <location>
        <begin position="1317"/>
        <end position="1326"/>
    </location>
</feature>
<evidence type="ECO:0000259" key="2">
    <source>
        <dbReference type="Pfam" id="PF11223"/>
    </source>
</evidence>
<feature type="compositionally biased region" description="Basic and acidic residues" evidence="1">
    <location>
        <begin position="330"/>
        <end position="339"/>
    </location>
</feature>
<feature type="domain" description="DUF3020" evidence="2">
    <location>
        <begin position="977"/>
        <end position="1025"/>
    </location>
</feature>
<dbReference type="Proteomes" id="UP001497600">
    <property type="component" value="Chromosome C"/>
</dbReference>
<evidence type="ECO:0000313" key="3">
    <source>
        <dbReference type="EMBL" id="CAK7900488.1"/>
    </source>
</evidence>
<evidence type="ECO:0000256" key="1">
    <source>
        <dbReference type="SAM" id="MobiDB-lite"/>
    </source>
</evidence>
<organism evidence="3 4">
    <name type="scientific">[Candida] anglica</name>
    <dbReference type="NCBI Taxonomy" id="148631"/>
    <lineage>
        <taxon>Eukaryota</taxon>
        <taxon>Fungi</taxon>
        <taxon>Dikarya</taxon>
        <taxon>Ascomycota</taxon>
        <taxon>Saccharomycotina</taxon>
        <taxon>Pichiomycetes</taxon>
        <taxon>Debaryomycetaceae</taxon>
        <taxon>Kurtzmaniella</taxon>
    </lineage>
</organism>
<dbReference type="Pfam" id="PF11223">
    <property type="entry name" value="DUF3020"/>
    <property type="match status" value="1"/>
</dbReference>
<feature type="compositionally biased region" description="Polar residues" evidence="1">
    <location>
        <begin position="426"/>
        <end position="437"/>
    </location>
</feature>
<feature type="compositionally biased region" description="Basic and acidic residues" evidence="1">
    <location>
        <begin position="406"/>
        <end position="415"/>
    </location>
</feature>
<feature type="region of interest" description="Disordered" evidence="1">
    <location>
        <begin position="278"/>
        <end position="342"/>
    </location>
</feature>
<feature type="region of interest" description="Disordered" evidence="1">
    <location>
        <begin position="30"/>
        <end position="90"/>
    </location>
</feature>
<accession>A0ABP0EC12</accession>
<name>A0ABP0EC12_9ASCO</name>
<sequence length="1379" mass="149751">MKKNSHFFYKNGKTVTVDLVANRHMVANEIGGETPHNDGVGNDPYTQLDSVAVGGDGPELHGIDSVDGGENNNNNQNNNNNDGSHDMDQDDIDLQNAIGDVFGQFDFGQLSHEDKEEGGTDQGEIVAHGQGVEQEMSHEVNVHSSSASPQPNNIEYQMENNDKEESDDDFDLSAAIGDAFAMVGESKLDEAEPSTEQTLDDSRSAQVDEAPVEQEQHQHGASQAEAEEVAEAVSEEVVQLEEEEQEEDDNLDLEAAIGNAFQSITGEHDKAEVEVEAIEADKDTQELAQPSDIQGQSSQDSPKKDMEAGEEVVEEVRSLASDQQQQNVAEKTEAPHVEEDSVMEEDLDLEGAIGDAFRAINEESNALANHDSSEMNKAHEQQEPQQDGLNEDDLNAVISASFKSLLGEEKSDDKPVQFTPEVPSIPETTSSGLNPPDTSHDVDMDMESAINEAFKSAIEPFPSATSSLTSSAGQTVPNPDHSSTAPEAEQSFDLSGVVQNIVNQVVSDNHNATIPEDVLQELALEITNQVQDESAKKKPQHIADMPQIDDNVLAHFQNEAYKDEHGKNEPYYEDNNSLQAALATVVRNAIENNATTLSEGSSQRRASIKPDDAADLEQLRMSEILQNAFNMAMENPHDLLADMEDERPASTSSGAVPGSAVAAALAKLSHPLPSSTTTFLESLNRSQDIDLSSSSTSRRKNGQSSDRIASVAKNIMNNLVNQETEGGHDTHKKTLSIAETLALHRSSMAGRRDYSSIESLEEVLRSEQRRIGTRAPYPSSASSTTSSAGSLALNTQLSNALSSISSHINSNNGGETNLLQVIRQMTNSLSSSKLPGYTFLGSSSAPSVHEIIASYKEKDSLTGITNSLKLARQFLERSQSLDTENKAVSVIDNVLEMFNNNNNTLSSNQFAESSTTNSKELPLEFADIKLDSISVIRDSVISSVSNFTSKSWRVSSFLGEKPKSDTPEYRERVRMENRERKKKWREENAERNKDNDLRSRVLKRAIAMFGEADTPDKKAWVDEEFTRRREKRLAKQKKDDDEKRNKNEYFDSTLDKEKENSLTHDPNFVKSVTDTFNILSGSASKSDPQAAMAATSVATATAAAIYAKTIGSLDMHDVAQAVSGILTSVMDNSQVLGQKDRLLSLSKGITPSFRVDTSSTPASSDNTTTTTGPESEFSNLIKSSSSGPGVLSRISAGLRGYSTTDPIALLNMENLSFNNGEKRKPSTYISQEQTKRPRSISPSSAQRVPMTEDSNRKLSPHNWNPSTLKMPQYKKPESTSTGTGTSSSSITSSVPEPIATSSNSITGSSTTVGTQPEKITSSSPFISNKVGMTGDPLTTPKPKVGLTKPGSFQRPSFAKSDKKRGMGFPTLYSASFKSN</sequence>
<feature type="region of interest" description="Disordered" evidence="1">
    <location>
        <begin position="769"/>
        <end position="788"/>
    </location>
</feature>
<feature type="region of interest" description="Disordered" evidence="1">
    <location>
        <begin position="961"/>
        <end position="994"/>
    </location>
</feature>
<feature type="compositionally biased region" description="Low complexity" evidence="1">
    <location>
        <begin position="779"/>
        <end position="788"/>
    </location>
</feature>
<dbReference type="InterPro" id="IPR021386">
    <property type="entry name" value="SPP41_DUF3020"/>
</dbReference>
<feature type="compositionally biased region" description="Polar residues" evidence="1">
    <location>
        <begin position="463"/>
        <end position="485"/>
    </location>
</feature>
<feature type="compositionally biased region" description="Polar residues" evidence="1">
    <location>
        <begin position="286"/>
        <end position="300"/>
    </location>
</feature>
<feature type="compositionally biased region" description="Acidic residues" evidence="1">
    <location>
        <begin position="225"/>
        <end position="250"/>
    </location>
</feature>
<feature type="compositionally biased region" description="Polar residues" evidence="1">
    <location>
        <begin position="1172"/>
        <end position="1187"/>
    </location>
</feature>
<feature type="compositionally biased region" description="Low complexity" evidence="1">
    <location>
        <begin position="1157"/>
        <end position="1171"/>
    </location>
</feature>
<feature type="compositionally biased region" description="Low complexity" evidence="1">
    <location>
        <begin position="71"/>
        <end position="81"/>
    </location>
</feature>
<evidence type="ECO:0000313" key="4">
    <source>
        <dbReference type="Proteomes" id="UP001497600"/>
    </source>
</evidence>
<feature type="compositionally biased region" description="Basic and acidic residues" evidence="1">
    <location>
        <begin position="371"/>
        <end position="382"/>
    </location>
</feature>
<protein>
    <recommendedName>
        <fullName evidence="2">DUF3020 domain-containing protein</fullName>
    </recommendedName>
</protein>
<reference evidence="3 4" key="1">
    <citation type="submission" date="2024-01" db="EMBL/GenBank/DDBJ databases">
        <authorList>
            <consortium name="Genoscope - CEA"/>
            <person name="William W."/>
        </authorList>
    </citation>
    <scope>NUCLEOTIDE SEQUENCE [LARGE SCALE GENOMIC DNA]</scope>
    <source>
        <strain evidence="3 4">29B2s-10</strain>
    </source>
</reference>
<feature type="region of interest" description="Disordered" evidence="1">
    <location>
        <begin position="362"/>
        <end position="443"/>
    </location>
</feature>
<feature type="region of interest" description="Disordered" evidence="1">
    <location>
        <begin position="1217"/>
        <end position="1364"/>
    </location>
</feature>
<feature type="region of interest" description="Disordered" evidence="1">
    <location>
        <begin position="185"/>
        <end position="250"/>
    </location>
</feature>
<feature type="compositionally biased region" description="Low complexity" evidence="1">
    <location>
        <begin position="1300"/>
        <end position="1314"/>
    </location>
</feature>
<keyword evidence="4" id="KW-1185">Reference proteome</keyword>
<feature type="region of interest" description="Disordered" evidence="1">
    <location>
        <begin position="686"/>
        <end position="706"/>
    </location>
</feature>
<feature type="region of interest" description="Disordered" evidence="1">
    <location>
        <begin position="462"/>
        <end position="490"/>
    </location>
</feature>